<dbReference type="InterPro" id="IPR026444">
    <property type="entry name" value="Secre_tail"/>
</dbReference>
<protein>
    <recommendedName>
        <fullName evidence="1">Secretion system C-terminal sorting domain-containing protein</fullName>
    </recommendedName>
</protein>
<gene>
    <name evidence="2" type="ORF">SDC9_165855</name>
</gene>
<feature type="domain" description="Secretion system C-terminal sorting" evidence="1">
    <location>
        <begin position="172"/>
        <end position="246"/>
    </location>
</feature>
<comment type="caution">
    <text evidence="2">The sequence shown here is derived from an EMBL/GenBank/DDBJ whole genome shotgun (WGS) entry which is preliminary data.</text>
</comment>
<sequence length="248" mass="27224">MQGIIFDTYQTSTGWASMIVDTVFATDPDDATTLIDPGTTDYVAWDDRFQMSKTDDGSKIVYAWMDTDPVLTDVNIYPDIMVKMYDVATGTMGPKLNITAGTDYDAMNYWLYLSDITLDKGSYYQVCMNTSTLQTNSNNPVDHEFINGVYLDETGNLISGVSELSLDAAVSMYPNPTSGDLNISFNNLASGNYNVVVFNTIGSVVLNQSMDVNGAVVRTINMNELPTGIYMVQVSNENGSVTKKVIKN</sequence>
<name>A0A645FVL0_9ZZZZ</name>
<dbReference type="Pfam" id="PF18962">
    <property type="entry name" value="Por_Secre_tail"/>
    <property type="match status" value="1"/>
</dbReference>
<evidence type="ECO:0000313" key="2">
    <source>
        <dbReference type="EMBL" id="MPN18495.1"/>
    </source>
</evidence>
<organism evidence="2">
    <name type="scientific">bioreactor metagenome</name>
    <dbReference type="NCBI Taxonomy" id="1076179"/>
    <lineage>
        <taxon>unclassified sequences</taxon>
        <taxon>metagenomes</taxon>
        <taxon>ecological metagenomes</taxon>
    </lineage>
</organism>
<proteinExistence type="predicted"/>
<accession>A0A645FVL0</accession>
<dbReference type="EMBL" id="VSSQ01065839">
    <property type="protein sequence ID" value="MPN18495.1"/>
    <property type="molecule type" value="Genomic_DNA"/>
</dbReference>
<dbReference type="AlphaFoldDB" id="A0A645FVL0"/>
<dbReference type="NCBIfam" id="TIGR04183">
    <property type="entry name" value="Por_Secre_tail"/>
    <property type="match status" value="1"/>
</dbReference>
<evidence type="ECO:0000259" key="1">
    <source>
        <dbReference type="Pfam" id="PF18962"/>
    </source>
</evidence>
<reference evidence="2" key="1">
    <citation type="submission" date="2019-08" db="EMBL/GenBank/DDBJ databases">
        <authorList>
            <person name="Kucharzyk K."/>
            <person name="Murdoch R.W."/>
            <person name="Higgins S."/>
            <person name="Loffler F."/>
        </authorList>
    </citation>
    <scope>NUCLEOTIDE SEQUENCE</scope>
</reference>